<dbReference type="GO" id="GO:0005634">
    <property type="term" value="C:nucleus"/>
    <property type="evidence" value="ECO:0007669"/>
    <property type="project" value="UniProtKB-SubCell"/>
</dbReference>
<dbReference type="InterPro" id="IPR004210">
    <property type="entry name" value="BESS_motif"/>
</dbReference>
<accession>A0A0M5J7Y5</accession>
<evidence type="ECO:0000256" key="2">
    <source>
        <dbReference type="SAM" id="MobiDB-lite"/>
    </source>
</evidence>
<dbReference type="SMART" id="SM00595">
    <property type="entry name" value="MADF"/>
    <property type="match status" value="1"/>
</dbReference>
<dbReference type="PROSITE" id="PS51029">
    <property type="entry name" value="MADF"/>
    <property type="match status" value="1"/>
</dbReference>
<dbReference type="PROSITE" id="PS51031">
    <property type="entry name" value="BESS"/>
    <property type="match status" value="1"/>
</dbReference>
<dbReference type="GO" id="GO:0005667">
    <property type="term" value="C:transcription regulator complex"/>
    <property type="evidence" value="ECO:0007669"/>
    <property type="project" value="TreeGrafter"/>
</dbReference>
<dbReference type="AlphaFoldDB" id="A0A0M5J7Y5"/>
<dbReference type="OMA" id="RCSYRRQ"/>
<feature type="compositionally biased region" description="Low complexity" evidence="2">
    <location>
        <begin position="281"/>
        <end position="303"/>
    </location>
</feature>
<keyword evidence="7" id="KW-1185">Reference proteome</keyword>
<reference evidence="6 7" key="1">
    <citation type="submission" date="2015-08" db="EMBL/GenBank/DDBJ databases">
        <title>Ancestral chromatin configuration constrains chromatin evolution on differentiating sex chromosomes in Drosophila.</title>
        <authorList>
            <person name="Zhou Q."/>
            <person name="Bachtrog D."/>
        </authorList>
    </citation>
    <scope>NUCLEOTIDE SEQUENCE [LARGE SCALE GENOMIC DNA]</scope>
    <source>
        <tissue evidence="6">Whole larvae</tissue>
    </source>
</reference>
<feature type="region of interest" description="Disordered" evidence="2">
    <location>
        <begin position="281"/>
        <end position="310"/>
    </location>
</feature>
<dbReference type="EMBL" id="CP012525">
    <property type="protein sequence ID" value="ALC43286.1"/>
    <property type="molecule type" value="Genomic_DNA"/>
</dbReference>
<feature type="domain" description="ARID" evidence="3">
    <location>
        <begin position="1"/>
        <end position="71"/>
    </location>
</feature>
<keyword evidence="1" id="KW-0539">Nucleus</keyword>
<dbReference type="PANTHER" id="PTHR12243:SF64">
    <property type="entry name" value="DORSAL INTERACTING PROTEIN 3-RELATED"/>
    <property type="match status" value="1"/>
</dbReference>
<evidence type="ECO:0000256" key="1">
    <source>
        <dbReference type="PROSITE-ProRule" id="PRU00371"/>
    </source>
</evidence>
<comment type="subcellular location">
    <subcellularLocation>
        <location evidence="1">Nucleus</location>
    </subcellularLocation>
</comment>
<sequence length="336" mass="38165">MDLHRLIHEVKLRPALWHYAHPDRANRVETQRQWRCISDAVGQPVELCRNKWKNLRCSYRRQVHRRESLHSSPTHQWIYAEEMNFLDSVRHRNDSSNYEDDECDQSVSESMPLQQAVDEMEADNDELMQEFQSIVTPQALLQLSHNISLASAAAEEERATSSAAAAIAAAATTTTPSSIPLAVAQGTALAAAAASSCQCARRVDEQVSFLENLEREEQQLIQSTSQDLVRCKNSLHIGDSDYNFLISFLPVMKKMDPLQNVQFRAKVGEVLLQTMQGTAVPQQQEEQQQEQQQQYEQQLPQPSQHRESPQPSVMLLNQQQMALDQAQVCSSSINWI</sequence>
<evidence type="ECO:0000259" key="3">
    <source>
        <dbReference type="PROSITE" id="PS51011"/>
    </source>
</evidence>
<evidence type="ECO:0000313" key="6">
    <source>
        <dbReference type="EMBL" id="ALC43286.1"/>
    </source>
</evidence>
<feature type="domain" description="BESS" evidence="5">
    <location>
        <begin position="238"/>
        <end position="277"/>
    </location>
</feature>
<dbReference type="Proteomes" id="UP000494163">
    <property type="component" value="Chromosome 3L"/>
</dbReference>
<name>A0A0M5J7Y5_DROBS</name>
<dbReference type="InterPro" id="IPR001606">
    <property type="entry name" value="ARID_dom"/>
</dbReference>
<protein>
    <submittedName>
        <fullName evidence="6">CG13897</fullName>
    </submittedName>
</protein>
<feature type="domain" description="MADF" evidence="4">
    <location>
        <begin position="5"/>
        <end position="91"/>
    </location>
</feature>
<evidence type="ECO:0000259" key="5">
    <source>
        <dbReference type="PROSITE" id="PS51031"/>
    </source>
</evidence>
<dbReference type="PANTHER" id="PTHR12243">
    <property type="entry name" value="MADF DOMAIN TRANSCRIPTION FACTOR"/>
    <property type="match status" value="1"/>
</dbReference>
<proteinExistence type="predicted"/>
<dbReference type="Pfam" id="PF10545">
    <property type="entry name" value="MADF_DNA_bdg"/>
    <property type="match status" value="1"/>
</dbReference>
<dbReference type="Pfam" id="PF02944">
    <property type="entry name" value="BESS"/>
    <property type="match status" value="1"/>
</dbReference>
<dbReference type="InterPro" id="IPR039353">
    <property type="entry name" value="TF_Adf1"/>
</dbReference>
<evidence type="ECO:0000313" key="7">
    <source>
        <dbReference type="Proteomes" id="UP000494163"/>
    </source>
</evidence>
<dbReference type="GO" id="GO:0003677">
    <property type="term" value="F:DNA binding"/>
    <property type="evidence" value="ECO:0007669"/>
    <property type="project" value="InterPro"/>
</dbReference>
<organism evidence="6 7">
    <name type="scientific">Drosophila busckii</name>
    <name type="common">Fruit fly</name>
    <dbReference type="NCBI Taxonomy" id="30019"/>
    <lineage>
        <taxon>Eukaryota</taxon>
        <taxon>Metazoa</taxon>
        <taxon>Ecdysozoa</taxon>
        <taxon>Arthropoda</taxon>
        <taxon>Hexapoda</taxon>
        <taxon>Insecta</taxon>
        <taxon>Pterygota</taxon>
        <taxon>Neoptera</taxon>
        <taxon>Endopterygota</taxon>
        <taxon>Diptera</taxon>
        <taxon>Brachycera</taxon>
        <taxon>Muscomorpha</taxon>
        <taxon>Ephydroidea</taxon>
        <taxon>Drosophilidae</taxon>
        <taxon>Drosophila</taxon>
    </lineage>
</organism>
<dbReference type="GO" id="GO:0006357">
    <property type="term" value="P:regulation of transcription by RNA polymerase II"/>
    <property type="evidence" value="ECO:0007669"/>
    <property type="project" value="TreeGrafter"/>
</dbReference>
<dbReference type="InterPro" id="IPR006578">
    <property type="entry name" value="MADF-dom"/>
</dbReference>
<dbReference type="OrthoDB" id="6159213at2759"/>
<evidence type="ECO:0000259" key="4">
    <source>
        <dbReference type="PROSITE" id="PS51029"/>
    </source>
</evidence>
<gene>
    <name evidence="6" type="ORF">Dbus_chr3Lg452</name>
</gene>
<dbReference type="PROSITE" id="PS51011">
    <property type="entry name" value="ARID"/>
    <property type="match status" value="1"/>
</dbReference>